<evidence type="ECO:0000256" key="3">
    <source>
        <dbReference type="ARBA" id="ARBA00022702"/>
    </source>
</evidence>
<dbReference type="OMA" id="RDYVNCH"/>
<name>R7U900_CAPTE</name>
<dbReference type="EMBL" id="AMQN01001851">
    <property type="status" value="NOT_ANNOTATED_CDS"/>
    <property type="molecule type" value="Genomic_DNA"/>
</dbReference>
<dbReference type="GO" id="GO:0006874">
    <property type="term" value="P:intracellular calcium ion homeostasis"/>
    <property type="evidence" value="ECO:0007669"/>
    <property type="project" value="TreeGrafter"/>
</dbReference>
<reference evidence="8" key="1">
    <citation type="submission" date="2012-12" db="EMBL/GenBank/DDBJ databases">
        <authorList>
            <person name="Hellsten U."/>
            <person name="Grimwood J."/>
            <person name="Chapman J.A."/>
            <person name="Shapiro H."/>
            <person name="Aerts A."/>
            <person name="Otillar R.P."/>
            <person name="Terry A.Y."/>
            <person name="Boore J.L."/>
            <person name="Simakov O."/>
            <person name="Marletaz F."/>
            <person name="Cho S.-J."/>
            <person name="Edsinger-Gonzales E."/>
            <person name="Havlak P."/>
            <person name="Kuo D.-H."/>
            <person name="Larsson T."/>
            <person name="Lv J."/>
            <person name="Arendt D."/>
            <person name="Savage R."/>
            <person name="Osoegawa K."/>
            <person name="de Jong P."/>
            <person name="Lindberg D.R."/>
            <person name="Seaver E.C."/>
            <person name="Weisblat D.A."/>
            <person name="Putnam N.H."/>
            <person name="Grigoriev I.V."/>
            <person name="Rokhsar D.S."/>
        </authorList>
    </citation>
    <scope>NUCLEOTIDE SEQUENCE</scope>
    <source>
        <strain evidence="8">I ESC-2004</strain>
    </source>
</reference>
<reference evidence="7" key="3">
    <citation type="submission" date="2015-06" db="UniProtKB">
        <authorList>
            <consortium name="EnsemblMetazoa"/>
        </authorList>
    </citation>
    <scope>IDENTIFICATION</scope>
</reference>
<evidence type="ECO:0000256" key="1">
    <source>
        <dbReference type="ARBA" id="ARBA00008693"/>
    </source>
</evidence>
<sequence>MSRCVLFLLVAVLLPLTEGWWFIRTNSRQKAEGDIKRDCIAKAKKGTCDFFVCFDQRHPCEHSNYALSFGWKFCTAFDQHYARFDAEAKNWINGTRKCVMEAMLEFYNEEHVNCQDVSEEMKDAHGRCGAENGICSLPLLHNNKHVLTDIYGVNEKTLHRMALFFKHCGKNTFYAIGDWFTDTFKGIWPKVDNFFSGFGDKLKEGFEATKDTLKEWGNTLKDVFT</sequence>
<dbReference type="OrthoDB" id="9970481at2759"/>
<evidence type="ECO:0000313" key="7">
    <source>
        <dbReference type="EnsemblMetazoa" id="CapteP220807"/>
    </source>
</evidence>
<feature type="signal peptide" evidence="5">
    <location>
        <begin position="1"/>
        <end position="19"/>
    </location>
</feature>
<reference evidence="6 8" key="2">
    <citation type="journal article" date="2013" name="Nature">
        <title>Insights into bilaterian evolution from three spiralian genomes.</title>
        <authorList>
            <person name="Simakov O."/>
            <person name="Marletaz F."/>
            <person name="Cho S.J."/>
            <person name="Edsinger-Gonzales E."/>
            <person name="Havlak P."/>
            <person name="Hellsten U."/>
            <person name="Kuo D.H."/>
            <person name="Larsson T."/>
            <person name="Lv J."/>
            <person name="Arendt D."/>
            <person name="Savage R."/>
            <person name="Osoegawa K."/>
            <person name="de Jong P."/>
            <person name="Grimwood J."/>
            <person name="Chapman J.A."/>
            <person name="Shapiro H."/>
            <person name="Aerts A."/>
            <person name="Otillar R.P."/>
            <person name="Terry A.Y."/>
            <person name="Boore J.L."/>
            <person name="Grigoriev I.V."/>
            <person name="Lindberg D.R."/>
            <person name="Seaver E.C."/>
            <person name="Weisblat D.A."/>
            <person name="Putnam N.H."/>
            <person name="Rokhsar D.S."/>
        </authorList>
    </citation>
    <scope>NUCLEOTIDE SEQUENCE</scope>
    <source>
        <strain evidence="6 8">I ESC-2004</strain>
    </source>
</reference>
<dbReference type="EMBL" id="KB306105">
    <property type="protein sequence ID" value="ELU00177.1"/>
    <property type="molecule type" value="Genomic_DNA"/>
</dbReference>
<dbReference type="AlphaFoldDB" id="R7U900"/>
<keyword evidence="5" id="KW-0732">Signal</keyword>
<dbReference type="Pfam" id="PF03298">
    <property type="entry name" value="Stanniocalcin"/>
    <property type="match status" value="1"/>
</dbReference>
<comment type="subunit">
    <text evidence="2">Homodimer; disulfide-linked.</text>
</comment>
<keyword evidence="4" id="KW-1015">Disulfide bond</keyword>
<evidence type="ECO:0000313" key="8">
    <source>
        <dbReference type="Proteomes" id="UP000014760"/>
    </source>
</evidence>
<dbReference type="PANTHER" id="PTHR11245">
    <property type="entry name" value="STANNIOCALCIN"/>
    <property type="match status" value="1"/>
</dbReference>
<feature type="chain" id="PRO_5008787775" evidence="5">
    <location>
        <begin position="20"/>
        <end position="225"/>
    </location>
</feature>
<keyword evidence="8" id="KW-1185">Reference proteome</keyword>
<dbReference type="STRING" id="283909.R7U900"/>
<dbReference type="EnsemblMetazoa" id="CapteT220807">
    <property type="protein sequence ID" value="CapteP220807"/>
    <property type="gene ID" value="CapteG220807"/>
</dbReference>
<dbReference type="PANTHER" id="PTHR11245:SF6">
    <property type="entry name" value="DUF19 DOMAIN-CONTAINING PROTEIN"/>
    <property type="match status" value="1"/>
</dbReference>
<comment type="similarity">
    <text evidence="1">Belongs to the stanniocalcin family.</text>
</comment>
<protein>
    <submittedName>
        <fullName evidence="6 7">Uncharacterized protein</fullName>
    </submittedName>
</protein>
<evidence type="ECO:0000256" key="5">
    <source>
        <dbReference type="SAM" id="SignalP"/>
    </source>
</evidence>
<accession>R7U900</accession>
<dbReference type="HOGENOM" id="CLU_1273336_0_0_1"/>
<dbReference type="GO" id="GO:0005179">
    <property type="term" value="F:hormone activity"/>
    <property type="evidence" value="ECO:0007669"/>
    <property type="project" value="UniProtKB-KW"/>
</dbReference>
<evidence type="ECO:0000313" key="6">
    <source>
        <dbReference type="EMBL" id="ELU00177.1"/>
    </source>
</evidence>
<gene>
    <name evidence="6" type="ORF">CAPTEDRAFT_220807</name>
</gene>
<keyword evidence="3" id="KW-0372">Hormone</keyword>
<proteinExistence type="inferred from homology"/>
<organism evidence="6">
    <name type="scientific">Capitella teleta</name>
    <name type="common">Polychaete worm</name>
    <dbReference type="NCBI Taxonomy" id="283909"/>
    <lineage>
        <taxon>Eukaryota</taxon>
        <taxon>Metazoa</taxon>
        <taxon>Spiralia</taxon>
        <taxon>Lophotrochozoa</taxon>
        <taxon>Annelida</taxon>
        <taxon>Polychaeta</taxon>
        <taxon>Sedentaria</taxon>
        <taxon>Scolecida</taxon>
        <taxon>Capitellidae</taxon>
        <taxon>Capitella</taxon>
    </lineage>
</organism>
<dbReference type="GO" id="GO:0005615">
    <property type="term" value="C:extracellular space"/>
    <property type="evidence" value="ECO:0007669"/>
    <property type="project" value="TreeGrafter"/>
</dbReference>
<evidence type="ECO:0000256" key="2">
    <source>
        <dbReference type="ARBA" id="ARBA00011748"/>
    </source>
</evidence>
<dbReference type="InterPro" id="IPR004978">
    <property type="entry name" value="Stanniocalcin"/>
</dbReference>
<evidence type="ECO:0000256" key="4">
    <source>
        <dbReference type="ARBA" id="ARBA00023157"/>
    </source>
</evidence>
<dbReference type="Proteomes" id="UP000014760">
    <property type="component" value="Unassembled WGS sequence"/>
</dbReference>